<dbReference type="OrthoDB" id="8954335at2759"/>
<evidence type="ECO:0000313" key="3">
    <source>
        <dbReference type="Proteomes" id="UP000027222"/>
    </source>
</evidence>
<dbReference type="EMBL" id="KL142370">
    <property type="protein sequence ID" value="KDR82112.1"/>
    <property type="molecule type" value="Genomic_DNA"/>
</dbReference>
<name>A0A067TID7_GALM3</name>
<gene>
    <name evidence="2" type="ORF">GALMADRAFT_135477</name>
</gene>
<dbReference type="Pfam" id="PF01926">
    <property type="entry name" value="MMR_HSR1"/>
    <property type="match status" value="1"/>
</dbReference>
<keyword evidence="3" id="KW-1185">Reference proteome</keyword>
<reference evidence="3" key="1">
    <citation type="journal article" date="2014" name="Proc. Natl. Acad. Sci. U.S.A.">
        <title>Extensive sampling of basidiomycete genomes demonstrates inadequacy of the white-rot/brown-rot paradigm for wood decay fungi.</title>
        <authorList>
            <person name="Riley R."/>
            <person name="Salamov A.A."/>
            <person name="Brown D.W."/>
            <person name="Nagy L.G."/>
            <person name="Floudas D."/>
            <person name="Held B.W."/>
            <person name="Levasseur A."/>
            <person name="Lombard V."/>
            <person name="Morin E."/>
            <person name="Otillar R."/>
            <person name="Lindquist E.A."/>
            <person name="Sun H."/>
            <person name="LaButti K.M."/>
            <person name="Schmutz J."/>
            <person name="Jabbour D."/>
            <person name="Luo H."/>
            <person name="Baker S.E."/>
            <person name="Pisabarro A.G."/>
            <person name="Walton J.D."/>
            <person name="Blanchette R.A."/>
            <person name="Henrissat B."/>
            <person name="Martin F."/>
            <person name="Cullen D."/>
            <person name="Hibbett D.S."/>
            <person name="Grigoriev I.V."/>
        </authorList>
    </citation>
    <scope>NUCLEOTIDE SEQUENCE [LARGE SCALE GENOMIC DNA]</scope>
    <source>
        <strain evidence="3">CBS 339.88</strain>
    </source>
</reference>
<dbReference type="Gene3D" id="3.40.50.300">
    <property type="entry name" value="P-loop containing nucleotide triphosphate hydrolases"/>
    <property type="match status" value="1"/>
</dbReference>
<dbReference type="Proteomes" id="UP000027222">
    <property type="component" value="Unassembled WGS sequence"/>
</dbReference>
<evidence type="ECO:0000259" key="1">
    <source>
        <dbReference type="Pfam" id="PF01926"/>
    </source>
</evidence>
<dbReference type="InterPro" id="IPR006073">
    <property type="entry name" value="GTP-bd"/>
</dbReference>
<dbReference type="GO" id="GO:0005525">
    <property type="term" value="F:GTP binding"/>
    <property type="evidence" value="ECO:0007669"/>
    <property type="project" value="InterPro"/>
</dbReference>
<dbReference type="SUPFAM" id="SSF52540">
    <property type="entry name" value="P-loop containing nucleoside triphosphate hydrolases"/>
    <property type="match status" value="1"/>
</dbReference>
<sequence>MSTNPQLFKEKNRGELKENDIVILVTGALRAGKSTFINTLLGNTRMPIGTRMTGYTTEIDYEVIDPIPNSDPRLKGRRLVIVDTPGFDNARTNLNDTSILEKLADWLEKQ</sequence>
<accession>A0A067TID7</accession>
<proteinExistence type="predicted"/>
<dbReference type="HOGENOM" id="CLU_2171496_0_0_1"/>
<feature type="domain" description="G" evidence="1">
    <location>
        <begin position="23"/>
        <end position="90"/>
    </location>
</feature>
<evidence type="ECO:0000313" key="2">
    <source>
        <dbReference type="EMBL" id="KDR82112.1"/>
    </source>
</evidence>
<dbReference type="InterPro" id="IPR027417">
    <property type="entry name" value="P-loop_NTPase"/>
</dbReference>
<dbReference type="AlphaFoldDB" id="A0A067TID7"/>
<organism evidence="2 3">
    <name type="scientific">Galerina marginata (strain CBS 339.88)</name>
    <dbReference type="NCBI Taxonomy" id="685588"/>
    <lineage>
        <taxon>Eukaryota</taxon>
        <taxon>Fungi</taxon>
        <taxon>Dikarya</taxon>
        <taxon>Basidiomycota</taxon>
        <taxon>Agaricomycotina</taxon>
        <taxon>Agaricomycetes</taxon>
        <taxon>Agaricomycetidae</taxon>
        <taxon>Agaricales</taxon>
        <taxon>Agaricineae</taxon>
        <taxon>Strophariaceae</taxon>
        <taxon>Galerina</taxon>
    </lineage>
</organism>
<protein>
    <recommendedName>
        <fullName evidence="1">G domain-containing protein</fullName>
    </recommendedName>
</protein>